<keyword evidence="1" id="KW-0472">Membrane</keyword>
<proteinExistence type="predicted"/>
<dbReference type="Proteomes" id="UP000231469">
    <property type="component" value="Unassembled WGS sequence"/>
</dbReference>
<sequence>MNKKNLYVILGIIVIVLIGLFVFLQSQKEKTAVTPQGQQVGVTIPEKTPEEIDQELMRKAIDTQDASFCNEMKIVADKNACLTNVIAASASVKRDASICNQLDDQYQRLVCKDNVIFNKAGDNKDVVLCEQMADKTRIKSCQDYVNSLIK</sequence>
<organism evidence="2 3">
    <name type="scientific">bacterium (Candidatus Gribaldobacteria) CG_4_10_14_0_2_um_filter_36_18</name>
    <dbReference type="NCBI Taxonomy" id="2014264"/>
    <lineage>
        <taxon>Bacteria</taxon>
        <taxon>Candidatus Gribaldobacteria</taxon>
    </lineage>
</organism>
<gene>
    <name evidence="2" type="ORF">COX73_01750</name>
</gene>
<dbReference type="AlphaFoldDB" id="A0A2M7VKQ9"/>
<reference evidence="3" key="1">
    <citation type="submission" date="2017-09" db="EMBL/GenBank/DDBJ databases">
        <title>Depth-based differentiation of microbial function through sediment-hosted aquifers and enrichment of novel symbionts in the deep terrestrial subsurface.</title>
        <authorList>
            <person name="Probst A.J."/>
            <person name="Ladd B."/>
            <person name="Jarett J.K."/>
            <person name="Geller-Mcgrath D.E."/>
            <person name="Sieber C.M.K."/>
            <person name="Emerson J.B."/>
            <person name="Anantharaman K."/>
            <person name="Thomas B.C."/>
            <person name="Malmstrom R."/>
            <person name="Stieglmeier M."/>
            <person name="Klingl A."/>
            <person name="Woyke T."/>
            <person name="Ryan C.M."/>
            <person name="Banfield J.F."/>
        </authorList>
    </citation>
    <scope>NUCLEOTIDE SEQUENCE [LARGE SCALE GENOMIC DNA]</scope>
</reference>
<feature type="transmembrane region" description="Helical" evidence="1">
    <location>
        <begin position="6"/>
        <end position="24"/>
    </location>
</feature>
<evidence type="ECO:0000313" key="3">
    <source>
        <dbReference type="Proteomes" id="UP000231469"/>
    </source>
</evidence>
<dbReference type="EMBL" id="PFPS01000072">
    <property type="protein sequence ID" value="PJA02249.1"/>
    <property type="molecule type" value="Genomic_DNA"/>
</dbReference>
<keyword evidence="1" id="KW-0812">Transmembrane</keyword>
<keyword evidence="1" id="KW-1133">Transmembrane helix</keyword>
<comment type="caution">
    <text evidence="2">The sequence shown here is derived from an EMBL/GenBank/DDBJ whole genome shotgun (WGS) entry which is preliminary data.</text>
</comment>
<protein>
    <submittedName>
        <fullName evidence="2">Uncharacterized protein</fullName>
    </submittedName>
</protein>
<evidence type="ECO:0000256" key="1">
    <source>
        <dbReference type="SAM" id="Phobius"/>
    </source>
</evidence>
<name>A0A2M7VKQ9_9BACT</name>
<accession>A0A2M7VKQ9</accession>
<evidence type="ECO:0000313" key="2">
    <source>
        <dbReference type="EMBL" id="PJA02249.1"/>
    </source>
</evidence>